<evidence type="ECO:0000313" key="2">
    <source>
        <dbReference type="EMBL" id="QJA79660.1"/>
    </source>
</evidence>
<organism evidence="1">
    <name type="scientific">viral metagenome</name>
    <dbReference type="NCBI Taxonomy" id="1070528"/>
    <lineage>
        <taxon>unclassified sequences</taxon>
        <taxon>metagenomes</taxon>
        <taxon>organismal metagenomes</taxon>
    </lineage>
</organism>
<accession>A0A6M3IRY5</accession>
<evidence type="ECO:0000313" key="1">
    <source>
        <dbReference type="EMBL" id="QJA59827.1"/>
    </source>
</evidence>
<protein>
    <submittedName>
        <fullName evidence="1">Uncharacterized protein</fullName>
    </submittedName>
</protein>
<sequence>MTGKPFWEDDEFKEGGGTFLQDTLKFTAKLKSWGIEEGTYGEQVKLEFENVSALTADNEEVTQDAGTLWLPHKATIGGKWYLFRSSVKSVAGCGLDDLKGKFLTIETDPEYPYGKNVGRAHFLTEVSEIGGMPTTAYEPEYILSLIEGLVRKGIVQRSLDEDIPEGLKEKMMGEPEELIRIVVEAGLADVVDGVVTGIK</sequence>
<evidence type="ECO:0000313" key="3">
    <source>
        <dbReference type="EMBL" id="QJI00753.1"/>
    </source>
</evidence>
<proteinExistence type="predicted"/>
<dbReference type="AlphaFoldDB" id="A0A6M3IRY5"/>
<name>A0A6M3IRY5_9ZZZZ</name>
<gene>
    <name evidence="2" type="ORF">MM415A00845_0009</name>
    <name evidence="1" type="ORF">MM415B01226_0011</name>
    <name evidence="3" type="ORF">TM448B02107_0004</name>
</gene>
<dbReference type="EMBL" id="MT144874">
    <property type="protein sequence ID" value="QJI00753.1"/>
    <property type="molecule type" value="Genomic_DNA"/>
</dbReference>
<dbReference type="EMBL" id="MT142390">
    <property type="protein sequence ID" value="QJA79660.1"/>
    <property type="molecule type" value="Genomic_DNA"/>
</dbReference>
<dbReference type="EMBL" id="MT141386">
    <property type="protein sequence ID" value="QJA59827.1"/>
    <property type="molecule type" value="Genomic_DNA"/>
</dbReference>
<reference evidence="1" key="1">
    <citation type="submission" date="2020-03" db="EMBL/GenBank/DDBJ databases">
        <title>The deep terrestrial virosphere.</title>
        <authorList>
            <person name="Holmfeldt K."/>
            <person name="Nilsson E."/>
            <person name="Simone D."/>
            <person name="Lopez-Fernandez M."/>
            <person name="Wu X."/>
            <person name="de Brujin I."/>
            <person name="Lundin D."/>
            <person name="Andersson A."/>
            <person name="Bertilsson S."/>
            <person name="Dopson M."/>
        </authorList>
    </citation>
    <scope>NUCLEOTIDE SEQUENCE</scope>
    <source>
        <strain evidence="2">MM415A00845</strain>
        <strain evidence="1">MM415B01226</strain>
        <strain evidence="3">TM448B02107</strain>
    </source>
</reference>